<organism evidence="2 3">
    <name type="scientific">Vagococcus fluvialis</name>
    <dbReference type="NCBI Taxonomy" id="2738"/>
    <lineage>
        <taxon>Bacteria</taxon>
        <taxon>Bacillati</taxon>
        <taxon>Bacillota</taxon>
        <taxon>Bacilli</taxon>
        <taxon>Lactobacillales</taxon>
        <taxon>Enterococcaceae</taxon>
        <taxon>Vagococcus</taxon>
    </lineage>
</organism>
<evidence type="ECO:0000313" key="3">
    <source>
        <dbReference type="Proteomes" id="UP000521358"/>
    </source>
</evidence>
<comment type="caution">
    <text evidence="2">The sequence shown here is derived from an EMBL/GenBank/DDBJ whole genome shotgun (WGS) entry which is preliminary data.</text>
</comment>
<keyword evidence="1" id="KW-0812">Transmembrane</keyword>
<sequence length="45" mass="5426">MNNVETLFLKLSYVVTVFFFFASIALFISLLVIKSRVWKHFKRRD</sequence>
<keyword evidence="1" id="KW-0472">Membrane</keyword>
<name>A0A7X6I2N6_9ENTE</name>
<dbReference type="RefSeq" id="WP_167806298.1">
    <property type="nucleotide sequence ID" value="NZ_JAAVMB010000002.1"/>
</dbReference>
<gene>
    <name evidence="2" type="ORF">HED35_02895</name>
</gene>
<evidence type="ECO:0000256" key="1">
    <source>
        <dbReference type="SAM" id="Phobius"/>
    </source>
</evidence>
<keyword evidence="1" id="KW-1133">Transmembrane helix</keyword>
<evidence type="ECO:0000313" key="2">
    <source>
        <dbReference type="EMBL" id="NKC67029.1"/>
    </source>
</evidence>
<protein>
    <submittedName>
        <fullName evidence="2">Uncharacterized protein</fullName>
    </submittedName>
</protein>
<dbReference type="EMBL" id="JAAVMB010000002">
    <property type="protein sequence ID" value="NKC67029.1"/>
    <property type="molecule type" value="Genomic_DNA"/>
</dbReference>
<reference evidence="2 3" key="1">
    <citation type="submission" date="2020-03" db="EMBL/GenBank/DDBJ databases">
        <title>Bacterial samples isolated from urine from healthy bovine heifers (Gyr breed).</title>
        <authorList>
            <person name="Giannattasio-Ferraz S."/>
            <person name="Maskeri L."/>
            <person name="Penido A."/>
            <person name="Barbosa-Stancioli E.F."/>
            <person name="Putonti C."/>
        </authorList>
    </citation>
    <scope>NUCLEOTIDE SEQUENCE [LARGE SCALE GENOMIC DNA]</scope>
    <source>
        <strain evidence="2 3">UFMG-H7</strain>
    </source>
</reference>
<proteinExistence type="predicted"/>
<dbReference type="Proteomes" id="UP000521358">
    <property type="component" value="Unassembled WGS sequence"/>
</dbReference>
<accession>A0A7X6I2N6</accession>
<dbReference type="AlphaFoldDB" id="A0A7X6I2N6"/>
<feature type="transmembrane region" description="Helical" evidence="1">
    <location>
        <begin position="12"/>
        <end position="33"/>
    </location>
</feature>